<evidence type="ECO:0000313" key="3">
    <source>
        <dbReference type="Proteomes" id="UP000050761"/>
    </source>
</evidence>
<organism evidence="3 4">
    <name type="scientific">Heligmosomoides polygyrus</name>
    <name type="common">Parasitic roundworm</name>
    <dbReference type="NCBI Taxonomy" id="6339"/>
    <lineage>
        <taxon>Eukaryota</taxon>
        <taxon>Metazoa</taxon>
        <taxon>Ecdysozoa</taxon>
        <taxon>Nematoda</taxon>
        <taxon>Chromadorea</taxon>
        <taxon>Rhabditida</taxon>
        <taxon>Rhabditina</taxon>
        <taxon>Rhabditomorpha</taxon>
        <taxon>Strongyloidea</taxon>
        <taxon>Heligmosomidae</taxon>
        <taxon>Heligmosomoides</taxon>
    </lineage>
</organism>
<reference evidence="2 3" key="1">
    <citation type="submission" date="2018-11" db="EMBL/GenBank/DDBJ databases">
        <authorList>
            <consortium name="Pathogen Informatics"/>
        </authorList>
    </citation>
    <scope>NUCLEOTIDE SEQUENCE [LARGE SCALE GENOMIC DNA]</scope>
</reference>
<dbReference type="Proteomes" id="UP000050761">
    <property type="component" value="Unassembled WGS sequence"/>
</dbReference>
<evidence type="ECO:0000313" key="4">
    <source>
        <dbReference type="WBParaSite" id="HPBE_0002705301-mRNA-1"/>
    </source>
</evidence>
<protein>
    <submittedName>
        <fullName evidence="4">Clathrin_bdg domain-containing protein</fullName>
    </submittedName>
</protein>
<accession>A0A183GWI3</accession>
<feature type="region of interest" description="Disordered" evidence="1">
    <location>
        <begin position="1"/>
        <end position="27"/>
    </location>
</feature>
<keyword evidence="3" id="KW-1185">Reference proteome</keyword>
<dbReference type="OrthoDB" id="5873914at2759"/>
<accession>A0A3P8IV82</accession>
<proteinExistence type="predicted"/>
<dbReference type="EMBL" id="UZAH01041789">
    <property type="protein sequence ID" value="VDP60669.1"/>
    <property type="molecule type" value="Genomic_DNA"/>
</dbReference>
<evidence type="ECO:0000256" key="1">
    <source>
        <dbReference type="SAM" id="MobiDB-lite"/>
    </source>
</evidence>
<sequence length="118" mass="12817">MTTAYDFPDLNISPILGEEQSDEEDVERGIDDDVLKGLSVSENTLSMNTLPVESSGGVQRLQPFSYDHSQQIGNSFDASSEMAFAALDCDMKRSLFSIAESCDIAGDFQESFCSILSG</sequence>
<gene>
    <name evidence="2" type="ORF">HPBE_LOCUS27052</name>
</gene>
<dbReference type="WBParaSite" id="HPBE_0002705301-mRNA-1">
    <property type="protein sequence ID" value="HPBE_0002705301-mRNA-1"/>
    <property type="gene ID" value="HPBE_0002705301"/>
</dbReference>
<reference evidence="4" key="2">
    <citation type="submission" date="2019-09" db="UniProtKB">
        <authorList>
            <consortium name="WormBaseParasite"/>
        </authorList>
    </citation>
    <scope>IDENTIFICATION</scope>
</reference>
<name>A0A183GWI3_HELPZ</name>
<evidence type="ECO:0000313" key="2">
    <source>
        <dbReference type="EMBL" id="VDP60669.1"/>
    </source>
</evidence>
<dbReference type="AlphaFoldDB" id="A0A183GWI3"/>